<organism evidence="6 7">
    <name type="scientific">Clostridium rhizosphaerae</name>
    <dbReference type="NCBI Taxonomy" id="2803861"/>
    <lineage>
        <taxon>Bacteria</taxon>
        <taxon>Bacillati</taxon>
        <taxon>Bacillota</taxon>
        <taxon>Clostridia</taxon>
        <taxon>Eubacteriales</taxon>
        <taxon>Clostridiaceae</taxon>
        <taxon>Clostridium</taxon>
    </lineage>
</organism>
<keyword evidence="5" id="KW-0975">Bacterial flagellum</keyword>
<comment type="subcellular location">
    <subcellularLocation>
        <location evidence="5">Cell membrane</location>
    </subcellularLocation>
    <subcellularLocation>
        <location evidence="5">Bacterial flagellum basal body</location>
    </subcellularLocation>
</comment>
<evidence type="ECO:0000256" key="1">
    <source>
        <dbReference type="ARBA" id="ARBA00022475"/>
    </source>
</evidence>
<sequence length="115" mass="13267">MDLSFLSMILKIIIFLPFILFLFYLSVKFGGNKLQKIQNGKFIKVFERVPLSKENSLLVVKIGQKGYVLSSSSGKIETLLELNGDELLNLEETKEIPEYTSLKEFYQKVIKKKED</sequence>
<keyword evidence="6" id="KW-0282">Flagellum</keyword>
<evidence type="ECO:0000256" key="4">
    <source>
        <dbReference type="ARBA" id="ARBA00023136"/>
    </source>
</evidence>
<keyword evidence="6" id="KW-0969">Cilium</keyword>
<accession>A0ABS1TI11</accession>
<gene>
    <name evidence="6" type="primary">fliO</name>
    <name evidence="6" type="ORF">JK636_19930</name>
</gene>
<proteinExistence type="inferred from homology"/>
<evidence type="ECO:0000313" key="7">
    <source>
        <dbReference type="Proteomes" id="UP000632377"/>
    </source>
</evidence>
<comment type="similarity">
    <text evidence="5">Belongs to the FliO/MopB family.</text>
</comment>
<dbReference type="Proteomes" id="UP000632377">
    <property type="component" value="Unassembled WGS sequence"/>
</dbReference>
<protein>
    <recommendedName>
        <fullName evidence="5">Flagellar protein</fullName>
    </recommendedName>
</protein>
<keyword evidence="3 5" id="KW-1133">Transmembrane helix</keyword>
<keyword evidence="6" id="KW-0966">Cell projection</keyword>
<keyword evidence="2 5" id="KW-0812">Transmembrane</keyword>
<keyword evidence="4 5" id="KW-0472">Membrane</keyword>
<comment type="caution">
    <text evidence="6">The sequence shown here is derived from an EMBL/GenBank/DDBJ whole genome shotgun (WGS) entry which is preliminary data.</text>
</comment>
<evidence type="ECO:0000256" key="5">
    <source>
        <dbReference type="RuleBase" id="RU362064"/>
    </source>
</evidence>
<dbReference type="NCBIfam" id="TIGR03500">
    <property type="entry name" value="FliO_TIGR"/>
    <property type="match status" value="1"/>
</dbReference>
<dbReference type="EMBL" id="JAESWC010000018">
    <property type="protein sequence ID" value="MBL4937984.1"/>
    <property type="molecule type" value="Genomic_DNA"/>
</dbReference>
<evidence type="ECO:0000313" key="6">
    <source>
        <dbReference type="EMBL" id="MBL4937984.1"/>
    </source>
</evidence>
<evidence type="ECO:0000256" key="2">
    <source>
        <dbReference type="ARBA" id="ARBA00022692"/>
    </source>
</evidence>
<reference evidence="6 7" key="1">
    <citation type="submission" date="2021-01" db="EMBL/GenBank/DDBJ databases">
        <title>Genome public.</title>
        <authorList>
            <person name="Liu C."/>
            <person name="Sun Q."/>
        </authorList>
    </citation>
    <scope>NUCLEOTIDE SEQUENCE [LARGE SCALE GENOMIC DNA]</scope>
    <source>
        <strain evidence="6 7">YIM B02515</strain>
    </source>
</reference>
<dbReference type="RefSeq" id="WP_202750723.1">
    <property type="nucleotide sequence ID" value="NZ_JAESWC010000018.1"/>
</dbReference>
<name>A0ABS1TI11_9CLOT</name>
<dbReference type="InterPro" id="IPR022781">
    <property type="entry name" value="Flagellar_biosynth_FliO"/>
</dbReference>
<keyword evidence="7" id="KW-1185">Reference proteome</keyword>
<keyword evidence="1 5" id="KW-1003">Cell membrane</keyword>
<feature type="transmembrane region" description="Helical" evidence="5">
    <location>
        <begin position="6"/>
        <end position="27"/>
    </location>
</feature>
<evidence type="ECO:0000256" key="3">
    <source>
        <dbReference type="ARBA" id="ARBA00022989"/>
    </source>
</evidence>
<dbReference type="Pfam" id="PF04347">
    <property type="entry name" value="FliO"/>
    <property type="match status" value="1"/>
</dbReference>